<evidence type="ECO:0000313" key="2">
    <source>
        <dbReference type="Proteomes" id="UP000033097"/>
    </source>
</evidence>
<gene>
    <name evidence="1" type="ORF">MSMAS_1734</name>
</gene>
<name>A0A0E3RK88_METMZ</name>
<dbReference type="RefSeq" id="WP_048046506.1">
    <property type="nucleotide sequence ID" value="NZ_CP009512.1"/>
</dbReference>
<dbReference type="AlphaFoldDB" id="A0A0E3RK88"/>
<reference evidence="1 2" key="1">
    <citation type="submission" date="2014-07" db="EMBL/GenBank/DDBJ databases">
        <title>Methanogenic archaea and the global carbon cycle.</title>
        <authorList>
            <person name="Henriksen J.R."/>
            <person name="Luke J."/>
            <person name="Reinhart S."/>
            <person name="Benedict M.N."/>
            <person name="Youngblut N.D."/>
            <person name="Metcalf M.E."/>
            <person name="Whitaker R.J."/>
            <person name="Metcalf W.W."/>
        </authorList>
    </citation>
    <scope>NUCLEOTIDE SEQUENCE [LARGE SCALE GENOMIC DNA]</scope>
    <source>
        <strain evidence="1 2">S-6</strain>
    </source>
</reference>
<proteinExistence type="predicted"/>
<dbReference type="KEGG" id="mmj:MSMAS_1734"/>
<sequence length="189" mass="21566">MSDTASLQSLSITSGIDPSIIQRMQRPINTINHESLKIINSHSIDTHSLASTFKPYNIDLIDLAFALGSAYQSTVNGMKILINVSKKENSKHTNSLFFDKVRWENHILQFKHPIAVDIVYTNDFLEGNNEELGIFLAASDIEQLKRNFEEDFFVMWDVYSKEPDEKLTKKAKDIKYRILNLISGVSIEV</sequence>
<accession>A0A0E3RK88</accession>
<protein>
    <submittedName>
        <fullName evidence="1">Uncharacterized protein</fullName>
    </submittedName>
</protein>
<dbReference type="EMBL" id="CP009512">
    <property type="protein sequence ID" value="AKB64930.1"/>
    <property type="molecule type" value="Genomic_DNA"/>
</dbReference>
<dbReference type="HOGENOM" id="CLU_1444685_0_0_2"/>
<organism evidence="1 2">
    <name type="scientific">Methanosarcina mazei S-6</name>
    <dbReference type="NCBI Taxonomy" id="213585"/>
    <lineage>
        <taxon>Archaea</taxon>
        <taxon>Methanobacteriati</taxon>
        <taxon>Methanobacteriota</taxon>
        <taxon>Stenosarchaea group</taxon>
        <taxon>Methanomicrobia</taxon>
        <taxon>Methanosarcinales</taxon>
        <taxon>Methanosarcinaceae</taxon>
        <taxon>Methanosarcina</taxon>
    </lineage>
</organism>
<dbReference type="PATRIC" id="fig|213585.10.peg.2201"/>
<dbReference type="Proteomes" id="UP000033097">
    <property type="component" value="Chromosome"/>
</dbReference>
<evidence type="ECO:0000313" key="1">
    <source>
        <dbReference type="EMBL" id="AKB64930.1"/>
    </source>
</evidence>
<dbReference type="GeneID" id="24839426"/>